<gene>
    <name evidence="2" type="ORF">IX84_18735</name>
</gene>
<evidence type="ECO:0000259" key="1">
    <source>
        <dbReference type="Pfam" id="PF18962"/>
    </source>
</evidence>
<protein>
    <recommendedName>
        <fullName evidence="1">Secretion system C-terminal sorting domain-containing protein</fullName>
    </recommendedName>
</protein>
<sequence>MGQVINCPNDASFETGLSGTTLAATPTQPALRLSQPVQGLTFNSNSADVWYSFIAVANQTTISMTGALEQPVLVLFEGNACNAKFPVALQSGAPGTLGTTLSARTEPGSQYYLLVSTGDFGAEGSFSLKIKSQNDCSICGERRGQLSATPAPVNGTYETGQEVTFCYTPTLWAPGFSLEWLHGLDIDFGLGWDLTTLETTAPTACTAPDGNWNWYENWESCNTNDIFGPGFAFDSKRGLLCPGATASDGLPGNNFGDGPCGNLAPAPIDLEFCWTVRVRSTFNSAEEANLNLSIMMLGDGTSGSWMMESCAPATTSAFFATAVPPVSAQPGITVVQPACPALCNGRLSLSGGNNSNITLLGPDGQPVFSGAGPIVNTLISDLCPGTYQFVIEAGGNEQVLSVEVPATDLPDVAATFLPACFADDPYQLQANVGGSVTGMAYNWSGPDNFASDLQNPTVLQTGTYLLESFFNNCPIPAAEVEVVNTLPEIYCSTTENSIAFSWAALAADTSYLPILLTGQIGQMTGNSTFTVDNLSPGETATLELTIEGQGDCPLKVVEKTCVTNSCPQPDAGPDTLLCSAAGIALAIEAEADAVISWVPAAGLDCTDCPNPVATPSQTTIYEVTVTNAQGCTGVDAVTIFVDEVPGDVIPDEPLAFCPGEAFSFCLPDDNQYLWISPIGFIQTGNCLTFPYTSPSVAGEYALRVKLPNGCRVSETITLSADPACHSFSAPGATTGQQVPMDRLQVFPNPARTKVQLRTTLEGHKIFQLWSVDGRSVARQENAEMSVTFNLEGIASGTYVVEMTGAGGTERKLLSVQ</sequence>
<comment type="caution">
    <text evidence="2">The sequence shown here is derived from an EMBL/GenBank/DDBJ whole genome shotgun (WGS) entry which is preliminary data.</text>
</comment>
<reference evidence="2 3" key="1">
    <citation type="journal article" date="2014" name="Int. J. Syst. Evol. Microbiol.">
        <title>Phaeodactylibacter xiamenensis gen. nov., sp. nov., a member of the family Saprospiraceae isolated from the marine alga Phaeodactylum tricornutum.</title>
        <authorList>
            <person name="Chen Z.Jr."/>
            <person name="Lei X."/>
            <person name="Lai Q."/>
            <person name="Li Y."/>
            <person name="Zhang B."/>
            <person name="Zhang J."/>
            <person name="Zhang H."/>
            <person name="Yang L."/>
            <person name="Zheng W."/>
            <person name="Tian Y."/>
            <person name="Yu Z."/>
            <person name="Xu H.Jr."/>
            <person name="Zheng T."/>
        </authorList>
    </citation>
    <scope>NUCLEOTIDE SEQUENCE [LARGE SCALE GENOMIC DNA]</scope>
    <source>
        <strain evidence="2 3">KD52</strain>
    </source>
</reference>
<name>A0A098S3U7_9BACT</name>
<dbReference type="Proteomes" id="UP000029736">
    <property type="component" value="Unassembled WGS sequence"/>
</dbReference>
<evidence type="ECO:0000313" key="2">
    <source>
        <dbReference type="EMBL" id="KGE87049.1"/>
    </source>
</evidence>
<dbReference type="STRING" id="1524460.IX84_18735"/>
<feature type="domain" description="Secretion system C-terminal sorting" evidence="1">
    <location>
        <begin position="745"/>
        <end position="811"/>
    </location>
</feature>
<dbReference type="EMBL" id="JPOS01000039">
    <property type="protein sequence ID" value="KGE87049.1"/>
    <property type="molecule type" value="Genomic_DNA"/>
</dbReference>
<dbReference type="InterPro" id="IPR026444">
    <property type="entry name" value="Secre_tail"/>
</dbReference>
<organism evidence="2 3">
    <name type="scientific">Phaeodactylibacter xiamenensis</name>
    <dbReference type="NCBI Taxonomy" id="1524460"/>
    <lineage>
        <taxon>Bacteria</taxon>
        <taxon>Pseudomonadati</taxon>
        <taxon>Bacteroidota</taxon>
        <taxon>Saprospiria</taxon>
        <taxon>Saprospirales</taxon>
        <taxon>Haliscomenobacteraceae</taxon>
        <taxon>Phaeodactylibacter</taxon>
    </lineage>
</organism>
<dbReference type="AlphaFoldDB" id="A0A098S3U7"/>
<evidence type="ECO:0000313" key="3">
    <source>
        <dbReference type="Proteomes" id="UP000029736"/>
    </source>
</evidence>
<dbReference type="NCBIfam" id="TIGR04183">
    <property type="entry name" value="Por_Secre_tail"/>
    <property type="match status" value="1"/>
</dbReference>
<accession>A0A098S3U7</accession>
<dbReference type="Pfam" id="PF18962">
    <property type="entry name" value="Por_Secre_tail"/>
    <property type="match status" value="1"/>
</dbReference>
<keyword evidence="3" id="KW-1185">Reference proteome</keyword>
<proteinExistence type="predicted"/>